<dbReference type="InParanoid" id="A0A2N3N659"/>
<reference evidence="2 3" key="1">
    <citation type="journal article" date="2017" name="G3 (Bethesda)">
        <title>First Draft Genome Sequence of the Pathogenic Fungus Lomentospora prolificans (Formerly Scedosporium prolificans).</title>
        <authorList>
            <person name="Luo R."/>
            <person name="Zimin A."/>
            <person name="Workman R."/>
            <person name="Fan Y."/>
            <person name="Pertea G."/>
            <person name="Grossman N."/>
            <person name="Wear M.P."/>
            <person name="Jia B."/>
            <person name="Miller H."/>
            <person name="Casadevall A."/>
            <person name="Timp W."/>
            <person name="Zhang S.X."/>
            <person name="Salzberg S.L."/>
        </authorList>
    </citation>
    <scope>NUCLEOTIDE SEQUENCE [LARGE SCALE GENOMIC DNA]</scope>
    <source>
        <strain evidence="2 3">JHH-5317</strain>
    </source>
</reference>
<dbReference type="STRING" id="41688.A0A2N3N659"/>
<organism evidence="2 3">
    <name type="scientific">Lomentospora prolificans</name>
    <dbReference type="NCBI Taxonomy" id="41688"/>
    <lineage>
        <taxon>Eukaryota</taxon>
        <taxon>Fungi</taxon>
        <taxon>Dikarya</taxon>
        <taxon>Ascomycota</taxon>
        <taxon>Pezizomycotina</taxon>
        <taxon>Sordariomycetes</taxon>
        <taxon>Hypocreomycetidae</taxon>
        <taxon>Microascales</taxon>
        <taxon>Microascaceae</taxon>
        <taxon>Lomentospora</taxon>
    </lineage>
</organism>
<evidence type="ECO:0000256" key="1">
    <source>
        <dbReference type="SAM" id="MobiDB-lite"/>
    </source>
</evidence>
<sequence length="300" mass="32853">MDPTSPVDSTRRSHEAEDDSPPSLTNNLIQPPTETRADRSISQRLLESTVRLSSSLLSDPEVTTFMALGSEGSSKGSYAGPSNSRTEAPHPQRTVSDKARIVDQQYTSQGVKTSEGSFGEFLGGQTTEHTDVIGKGKATVYPLRSERTVDEQERLDGGEVTALLSCQTALCLPDNVDFGLSAPGMPHLREALFNDSKSSTLPWEHMLNFWPQDDPSSNVHPVPPASAQRSNISSTLWFRQWKDVLTRYNDEVWGELAPDVAKAREEVDAAENLGTVDTVSGLESLHRLQQILAHLRGSQL</sequence>
<evidence type="ECO:0000313" key="2">
    <source>
        <dbReference type="EMBL" id="PKS07862.1"/>
    </source>
</evidence>
<dbReference type="EMBL" id="NLAX01000701">
    <property type="protein sequence ID" value="PKS07862.1"/>
    <property type="molecule type" value="Genomic_DNA"/>
</dbReference>
<feature type="compositionally biased region" description="Polar residues" evidence="1">
    <location>
        <begin position="71"/>
        <end position="86"/>
    </location>
</feature>
<dbReference type="OrthoDB" id="5337545at2759"/>
<comment type="caution">
    <text evidence="2">The sequence shown here is derived from an EMBL/GenBank/DDBJ whole genome shotgun (WGS) entry which is preliminary data.</text>
</comment>
<dbReference type="AlphaFoldDB" id="A0A2N3N659"/>
<dbReference type="Proteomes" id="UP000233524">
    <property type="component" value="Unassembled WGS sequence"/>
</dbReference>
<feature type="compositionally biased region" description="Polar residues" evidence="1">
    <location>
        <begin position="22"/>
        <end position="33"/>
    </location>
</feature>
<feature type="region of interest" description="Disordered" evidence="1">
    <location>
        <begin position="1"/>
        <end position="41"/>
    </location>
</feature>
<gene>
    <name evidence="2" type="ORF">jhhlp_006470</name>
</gene>
<proteinExistence type="predicted"/>
<evidence type="ECO:0000313" key="3">
    <source>
        <dbReference type="Proteomes" id="UP000233524"/>
    </source>
</evidence>
<keyword evidence="3" id="KW-1185">Reference proteome</keyword>
<feature type="region of interest" description="Disordered" evidence="1">
    <location>
        <begin position="68"/>
        <end position="95"/>
    </location>
</feature>
<name>A0A2N3N659_9PEZI</name>
<protein>
    <submittedName>
        <fullName evidence="2">Uncharacterized protein</fullName>
    </submittedName>
</protein>
<accession>A0A2N3N659</accession>
<dbReference type="VEuPathDB" id="FungiDB:jhhlp_006470"/>